<organism evidence="1">
    <name type="scientific">viral metagenome</name>
    <dbReference type="NCBI Taxonomy" id="1070528"/>
    <lineage>
        <taxon>unclassified sequences</taxon>
        <taxon>metagenomes</taxon>
        <taxon>organismal metagenomes</taxon>
    </lineage>
</organism>
<reference evidence="1" key="1">
    <citation type="journal article" date="2020" name="Nature">
        <title>Giant virus diversity and host interactions through global metagenomics.</title>
        <authorList>
            <person name="Schulz F."/>
            <person name="Roux S."/>
            <person name="Paez-Espino D."/>
            <person name="Jungbluth S."/>
            <person name="Walsh D.A."/>
            <person name="Denef V.J."/>
            <person name="McMahon K.D."/>
            <person name="Konstantinidis K.T."/>
            <person name="Eloe-Fadrosh E.A."/>
            <person name="Kyrpides N.C."/>
            <person name="Woyke T."/>
        </authorList>
    </citation>
    <scope>NUCLEOTIDE SEQUENCE</scope>
    <source>
        <strain evidence="1">GVMAG-M-3300021473-15</strain>
    </source>
</reference>
<sequence>MDQIIFYIFESAPLSIADLFRCMGVNKSCYKMAMTRFTQEQSNYKTQGLKFKGLRKGVVHRIENLNGVAPCVHCHVPTSYHTTFNEAIHRKCHRERMNDVNLPPPKYVSMDYVFKIMKMNVHDLMFIDKYQSVPAYSVNSDTVYTNAQHVANHIIKTEIVYTNALQIAVLKYGQPFPQLSKSKQKRLFQMKKYTDKYLETKYQDAFKLTMYYDEFLCKGESVSSLLEMIAMFKTFYDFMLNNQFEIKHEYLRFFNRMYYNRSNQICDTIVELEAQHARSQEFNDILITEGLNETERQHAISQSMYVKRGNCDLTIEIHRLQRRRQVKMIFEEDADLPPYLGTCFRLENYINYNKGDLEAIVQTHKRQQRVLNWLSQNECSKDYLFCKQINQYIQTDNGDFDTICEYILRLNRLTITTQHIGWNKLEWILVDFVQEYLKTGKYGLETVLMMLRRRRIIFEHLAERGLTERDIYPHTQELMVYIQLGLGYMEDVVRSFRK</sequence>
<name>A0A6C0CRS8_9ZZZZ</name>
<dbReference type="AlphaFoldDB" id="A0A6C0CRS8"/>
<evidence type="ECO:0000313" key="1">
    <source>
        <dbReference type="EMBL" id="QHT06852.1"/>
    </source>
</evidence>
<proteinExistence type="predicted"/>
<dbReference type="EMBL" id="MN739476">
    <property type="protein sequence ID" value="QHT06852.1"/>
    <property type="molecule type" value="Genomic_DNA"/>
</dbReference>
<protein>
    <submittedName>
        <fullName evidence="1">Uncharacterized protein</fullName>
    </submittedName>
</protein>
<accession>A0A6C0CRS8</accession>